<dbReference type="HOGENOM" id="CLU_130257_3_3_0"/>
<evidence type="ECO:0000259" key="1">
    <source>
        <dbReference type="Pfam" id="PF01909"/>
    </source>
</evidence>
<gene>
    <name evidence="2" type="ORF">U27_00950</name>
</gene>
<dbReference type="Gene3D" id="3.30.460.10">
    <property type="entry name" value="Beta Polymerase, domain 2"/>
    <property type="match status" value="1"/>
</dbReference>
<feature type="domain" description="Polymerase nucleotidyl transferase" evidence="1">
    <location>
        <begin position="14"/>
        <end position="84"/>
    </location>
</feature>
<name>A0A081C8Z7_VECG1</name>
<dbReference type="PANTHER" id="PTHR33933">
    <property type="entry name" value="NUCLEOTIDYLTRANSFERASE"/>
    <property type="match status" value="1"/>
</dbReference>
<keyword evidence="3" id="KW-1185">Reference proteome</keyword>
<sequence>MKRDALLNRVKHAINSVDRQAKIILYGSRARGDFDNDSDWDLLVLLPKSADYEEEKQVRKTLFQLELESGEVLSTIVDTISAWNSERNRFSPFYQNVKKEGIVL</sequence>
<proteinExistence type="predicted"/>
<protein>
    <submittedName>
        <fullName evidence="2">DNA polymerase</fullName>
    </submittedName>
</protein>
<dbReference type="EMBL" id="DF820476">
    <property type="protein sequence ID" value="GAK61052.1"/>
    <property type="molecule type" value="Genomic_DNA"/>
</dbReference>
<dbReference type="STRING" id="1499967.U27_00950"/>
<dbReference type="CDD" id="cd05403">
    <property type="entry name" value="NT_KNTase_like"/>
    <property type="match status" value="1"/>
</dbReference>
<reference evidence="2" key="1">
    <citation type="journal article" date="2015" name="PeerJ">
        <title>First genomic representation of candidate bacterial phylum KSB3 points to enhanced environmental sensing as a trigger of wastewater bulking.</title>
        <authorList>
            <person name="Sekiguchi Y."/>
            <person name="Ohashi A."/>
            <person name="Parks D.H."/>
            <person name="Yamauchi T."/>
            <person name="Tyson G.W."/>
            <person name="Hugenholtz P."/>
        </authorList>
    </citation>
    <scope>NUCLEOTIDE SEQUENCE [LARGE SCALE GENOMIC DNA]</scope>
</reference>
<dbReference type="GO" id="GO:0016779">
    <property type="term" value="F:nucleotidyltransferase activity"/>
    <property type="evidence" value="ECO:0007669"/>
    <property type="project" value="InterPro"/>
</dbReference>
<dbReference type="Proteomes" id="UP000030661">
    <property type="component" value="Unassembled WGS sequence"/>
</dbReference>
<organism evidence="2">
    <name type="scientific">Vecturithrix granuli</name>
    <dbReference type="NCBI Taxonomy" id="1499967"/>
    <lineage>
        <taxon>Bacteria</taxon>
        <taxon>Candidatus Moduliflexota</taxon>
        <taxon>Candidatus Vecturitrichia</taxon>
        <taxon>Candidatus Vecturitrichales</taxon>
        <taxon>Candidatus Vecturitrichaceae</taxon>
        <taxon>Candidatus Vecturithrix</taxon>
    </lineage>
</organism>
<dbReference type="AlphaFoldDB" id="A0A081C8Z7"/>
<dbReference type="eggNOG" id="COG1708">
    <property type="taxonomic scope" value="Bacteria"/>
</dbReference>
<dbReference type="Pfam" id="PF01909">
    <property type="entry name" value="NTP_transf_2"/>
    <property type="match status" value="1"/>
</dbReference>
<dbReference type="PANTHER" id="PTHR33933:SF1">
    <property type="entry name" value="PROTEIN ADENYLYLTRANSFERASE MNTA-RELATED"/>
    <property type="match status" value="1"/>
</dbReference>
<dbReference type="InterPro" id="IPR002934">
    <property type="entry name" value="Polymerase_NTP_transf_dom"/>
</dbReference>
<dbReference type="SUPFAM" id="SSF81301">
    <property type="entry name" value="Nucleotidyltransferase"/>
    <property type="match status" value="1"/>
</dbReference>
<evidence type="ECO:0000313" key="2">
    <source>
        <dbReference type="EMBL" id="GAK61052.1"/>
    </source>
</evidence>
<dbReference type="InterPro" id="IPR052548">
    <property type="entry name" value="Type_VII_TA_antitoxin"/>
</dbReference>
<accession>A0A081C8Z7</accession>
<evidence type="ECO:0000313" key="3">
    <source>
        <dbReference type="Proteomes" id="UP000030661"/>
    </source>
</evidence>
<dbReference type="InterPro" id="IPR043519">
    <property type="entry name" value="NT_sf"/>
</dbReference>